<keyword evidence="9" id="KW-0460">Magnesium</keyword>
<dbReference type="GO" id="GO:0016740">
    <property type="term" value="F:transferase activity"/>
    <property type="evidence" value="ECO:0007669"/>
    <property type="project" value="UniProtKB-KW"/>
</dbReference>
<dbReference type="GO" id="GO:0005524">
    <property type="term" value="F:ATP binding"/>
    <property type="evidence" value="ECO:0007669"/>
    <property type="project" value="UniProtKB-KW"/>
</dbReference>
<keyword evidence="6" id="KW-0479">Metal-binding</keyword>
<dbReference type="GO" id="GO:0002949">
    <property type="term" value="P:tRNA threonylcarbamoyladenosine modification"/>
    <property type="evidence" value="ECO:0007669"/>
    <property type="project" value="InterPro"/>
</dbReference>
<dbReference type="SUPFAM" id="SSF52540">
    <property type="entry name" value="P-loop containing nucleoside triphosphate hydrolases"/>
    <property type="match status" value="1"/>
</dbReference>
<dbReference type="EMBL" id="MFHI01000010">
    <property type="protein sequence ID" value="OGF79121.1"/>
    <property type="molecule type" value="Genomic_DNA"/>
</dbReference>
<evidence type="ECO:0000313" key="11">
    <source>
        <dbReference type="EMBL" id="OGF79121.1"/>
    </source>
</evidence>
<gene>
    <name evidence="11" type="ORF">A2W54_01050</name>
</gene>
<keyword evidence="8" id="KW-0067">ATP-binding</keyword>
<evidence type="ECO:0000313" key="12">
    <source>
        <dbReference type="Proteomes" id="UP000178425"/>
    </source>
</evidence>
<evidence type="ECO:0000256" key="5">
    <source>
        <dbReference type="ARBA" id="ARBA00022694"/>
    </source>
</evidence>
<evidence type="ECO:0000256" key="7">
    <source>
        <dbReference type="ARBA" id="ARBA00022741"/>
    </source>
</evidence>
<sequence length="166" mass="18784">MASLEIITKSDKETKKLGEKLAKEIAISHKPYAARRKAYGLRRAFVISLDGELGAGKTTFTQGFAKGLGIKETPKSPTFVIMRIYKLNKSNRSDKIVEFENFIHIDAYRITSKDLKSLGWNELVSGQQNIILIEWGDRVKNILPKNALRIIFKHGHSGSRLIKIMQ</sequence>
<evidence type="ECO:0000256" key="9">
    <source>
        <dbReference type="ARBA" id="ARBA00022842"/>
    </source>
</evidence>
<dbReference type="Gene3D" id="3.40.50.300">
    <property type="entry name" value="P-loop containing nucleotide triphosphate hydrolases"/>
    <property type="match status" value="1"/>
</dbReference>
<dbReference type="NCBIfam" id="TIGR00150">
    <property type="entry name" value="T6A_YjeE"/>
    <property type="match status" value="1"/>
</dbReference>
<dbReference type="InterPro" id="IPR027417">
    <property type="entry name" value="P-loop_NTPase"/>
</dbReference>
<dbReference type="Proteomes" id="UP000178425">
    <property type="component" value="Unassembled WGS sequence"/>
</dbReference>
<comment type="subcellular location">
    <subcellularLocation>
        <location evidence="1">Cytoplasm</location>
    </subcellularLocation>
</comment>
<dbReference type="Pfam" id="PF02367">
    <property type="entry name" value="TsaE"/>
    <property type="match status" value="1"/>
</dbReference>
<protein>
    <recommendedName>
        <fullName evidence="3">tRNA threonylcarbamoyladenosine biosynthesis protein TsaE</fullName>
    </recommendedName>
    <alternativeName>
        <fullName evidence="10">t(6)A37 threonylcarbamoyladenosine biosynthesis protein TsaE</fullName>
    </alternativeName>
</protein>
<name>A0A1F5WV12_9BACT</name>
<dbReference type="AlphaFoldDB" id="A0A1F5WV12"/>
<evidence type="ECO:0000256" key="4">
    <source>
        <dbReference type="ARBA" id="ARBA00022490"/>
    </source>
</evidence>
<keyword evidence="7" id="KW-0547">Nucleotide-binding</keyword>
<dbReference type="InterPro" id="IPR003442">
    <property type="entry name" value="T6A_TsaE"/>
</dbReference>
<comment type="similarity">
    <text evidence="2">Belongs to the TsaE family.</text>
</comment>
<organism evidence="11 12">
    <name type="scientific">Candidatus Giovannonibacteria bacterium RIFCSPHIGHO2_02_43_13</name>
    <dbReference type="NCBI Taxonomy" id="1798330"/>
    <lineage>
        <taxon>Bacteria</taxon>
        <taxon>Candidatus Giovannoniibacteriota</taxon>
    </lineage>
</organism>
<proteinExistence type="inferred from homology"/>
<evidence type="ECO:0000256" key="8">
    <source>
        <dbReference type="ARBA" id="ARBA00022840"/>
    </source>
</evidence>
<dbReference type="PANTHER" id="PTHR33540">
    <property type="entry name" value="TRNA THREONYLCARBAMOYLADENOSINE BIOSYNTHESIS PROTEIN TSAE"/>
    <property type="match status" value="1"/>
</dbReference>
<keyword evidence="11" id="KW-0808">Transferase</keyword>
<evidence type="ECO:0000256" key="3">
    <source>
        <dbReference type="ARBA" id="ARBA00019010"/>
    </source>
</evidence>
<evidence type="ECO:0000256" key="1">
    <source>
        <dbReference type="ARBA" id="ARBA00004496"/>
    </source>
</evidence>
<reference evidence="11 12" key="1">
    <citation type="journal article" date="2016" name="Nat. Commun.">
        <title>Thousands of microbial genomes shed light on interconnected biogeochemical processes in an aquifer system.</title>
        <authorList>
            <person name="Anantharaman K."/>
            <person name="Brown C.T."/>
            <person name="Hug L.A."/>
            <person name="Sharon I."/>
            <person name="Castelle C.J."/>
            <person name="Probst A.J."/>
            <person name="Thomas B.C."/>
            <person name="Singh A."/>
            <person name="Wilkins M.J."/>
            <person name="Karaoz U."/>
            <person name="Brodie E.L."/>
            <person name="Williams K.H."/>
            <person name="Hubbard S.S."/>
            <person name="Banfield J.F."/>
        </authorList>
    </citation>
    <scope>NUCLEOTIDE SEQUENCE [LARGE SCALE GENOMIC DNA]</scope>
</reference>
<evidence type="ECO:0000256" key="6">
    <source>
        <dbReference type="ARBA" id="ARBA00022723"/>
    </source>
</evidence>
<keyword evidence="5" id="KW-0819">tRNA processing</keyword>
<dbReference type="GO" id="GO:0046872">
    <property type="term" value="F:metal ion binding"/>
    <property type="evidence" value="ECO:0007669"/>
    <property type="project" value="UniProtKB-KW"/>
</dbReference>
<accession>A0A1F5WV12</accession>
<evidence type="ECO:0000256" key="10">
    <source>
        <dbReference type="ARBA" id="ARBA00032441"/>
    </source>
</evidence>
<evidence type="ECO:0000256" key="2">
    <source>
        <dbReference type="ARBA" id="ARBA00007599"/>
    </source>
</evidence>
<keyword evidence="4" id="KW-0963">Cytoplasm</keyword>
<dbReference type="GO" id="GO:0005737">
    <property type="term" value="C:cytoplasm"/>
    <property type="evidence" value="ECO:0007669"/>
    <property type="project" value="UniProtKB-SubCell"/>
</dbReference>
<comment type="caution">
    <text evidence="11">The sequence shown here is derived from an EMBL/GenBank/DDBJ whole genome shotgun (WGS) entry which is preliminary data.</text>
</comment>
<dbReference type="PANTHER" id="PTHR33540:SF2">
    <property type="entry name" value="TRNA THREONYLCARBAMOYLADENOSINE BIOSYNTHESIS PROTEIN TSAE"/>
    <property type="match status" value="1"/>
</dbReference>